<feature type="domain" description="Mannosyl-glycoprotein endo-beta-N-acetylglucosamidase-like" evidence="2">
    <location>
        <begin position="2"/>
        <end position="154"/>
    </location>
</feature>
<dbReference type="Pfam" id="PF01832">
    <property type="entry name" value="Glucosaminidase"/>
    <property type="match status" value="1"/>
</dbReference>
<dbReference type="OrthoDB" id="9763643at2"/>
<dbReference type="PANTHER" id="PTHR30404">
    <property type="entry name" value="N-ACETYLMURAMOYL-L-ALANINE AMIDASE"/>
    <property type="match status" value="1"/>
</dbReference>
<dbReference type="Gene3D" id="3.40.630.40">
    <property type="entry name" value="Zn-dependent exopeptidases"/>
    <property type="match status" value="1"/>
</dbReference>
<dbReference type="AlphaFoldDB" id="A0A511Z867"/>
<protein>
    <recommendedName>
        <fullName evidence="6">N-acetylmuramoyl-L-alanine amidase</fullName>
    </recommendedName>
</protein>
<dbReference type="PANTHER" id="PTHR30404:SF0">
    <property type="entry name" value="N-ACETYLMURAMOYL-L-ALANINE AMIDASE AMIC"/>
    <property type="match status" value="1"/>
</dbReference>
<comment type="caution">
    <text evidence="4">The sequence shown here is derived from an EMBL/GenBank/DDBJ whole genome shotgun (WGS) entry which is preliminary data.</text>
</comment>
<dbReference type="GO" id="GO:0008745">
    <property type="term" value="F:N-acetylmuramoyl-L-alanine amidase activity"/>
    <property type="evidence" value="ECO:0007669"/>
    <property type="project" value="InterPro"/>
</dbReference>
<dbReference type="EMBL" id="BJYL01000024">
    <property type="protein sequence ID" value="GEN83646.1"/>
    <property type="molecule type" value="Genomic_DNA"/>
</dbReference>
<proteinExistence type="predicted"/>
<dbReference type="GO" id="GO:0009253">
    <property type="term" value="P:peptidoglycan catabolic process"/>
    <property type="evidence" value="ECO:0007669"/>
    <property type="project" value="InterPro"/>
</dbReference>
<evidence type="ECO:0000259" key="2">
    <source>
        <dbReference type="SMART" id="SM00047"/>
    </source>
</evidence>
<dbReference type="InterPro" id="IPR002901">
    <property type="entry name" value="MGlyc_endo_b_GlcNAc-like_dom"/>
</dbReference>
<dbReference type="Proteomes" id="UP000321901">
    <property type="component" value="Unassembled WGS sequence"/>
</dbReference>
<evidence type="ECO:0000256" key="1">
    <source>
        <dbReference type="ARBA" id="ARBA00022801"/>
    </source>
</evidence>
<dbReference type="GO" id="GO:0004040">
    <property type="term" value="F:amidase activity"/>
    <property type="evidence" value="ECO:0007669"/>
    <property type="project" value="InterPro"/>
</dbReference>
<dbReference type="GO" id="GO:0030288">
    <property type="term" value="C:outer membrane-bounded periplasmic space"/>
    <property type="evidence" value="ECO:0007669"/>
    <property type="project" value="TreeGrafter"/>
</dbReference>
<dbReference type="Gene3D" id="4.10.80.30">
    <property type="entry name" value="DNA polymerase, domain 6"/>
    <property type="match status" value="1"/>
</dbReference>
<dbReference type="Pfam" id="PF01520">
    <property type="entry name" value="Amidase_3"/>
    <property type="match status" value="1"/>
</dbReference>
<feature type="domain" description="MurNAc-LAA" evidence="3">
    <location>
        <begin position="222"/>
        <end position="332"/>
    </location>
</feature>
<gene>
    <name evidence="4" type="ORF">SLU01_19580</name>
</gene>
<dbReference type="SMART" id="SM00646">
    <property type="entry name" value="Ami_3"/>
    <property type="match status" value="1"/>
</dbReference>
<evidence type="ECO:0000259" key="3">
    <source>
        <dbReference type="SMART" id="SM00646"/>
    </source>
</evidence>
<dbReference type="CDD" id="cd02696">
    <property type="entry name" value="MurNAc-LAA"/>
    <property type="match status" value="1"/>
</dbReference>
<name>A0A511Z867_9BACL</name>
<dbReference type="InterPro" id="IPR050695">
    <property type="entry name" value="N-acetylmuramoyl_amidase_3"/>
</dbReference>
<evidence type="ECO:0008006" key="6">
    <source>
        <dbReference type="Google" id="ProtNLM"/>
    </source>
</evidence>
<dbReference type="SUPFAM" id="SSF53187">
    <property type="entry name" value="Zn-dependent exopeptidases"/>
    <property type="match status" value="1"/>
</dbReference>
<keyword evidence="1" id="KW-0378">Hydrolase</keyword>
<dbReference type="RefSeq" id="WP_147057751.1">
    <property type="nucleotide sequence ID" value="NZ_BJYL01000024.1"/>
</dbReference>
<evidence type="ECO:0000313" key="4">
    <source>
        <dbReference type="EMBL" id="GEN83646.1"/>
    </source>
</evidence>
<accession>A0A511Z867</accession>
<organism evidence="4 5">
    <name type="scientific">Sporosarcina luteola</name>
    <dbReference type="NCBI Taxonomy" id="582850"/>
    <lineage>
        <taxon>Bacteria</taxon>
        <taxon>Bacillati</taxon>
        <taxon>Bacillota</taxon>
        <taxon>Bacilli</taxon>
        <taxon>Bacillales</taxon>
        <taxon>Caryophanaceae</taxon>
        <taxon>Sporosarcina</taxon>
    </lineage>
</organism>
<evidence type="ECO:0000313" key="5">
    <source>
        <dbReference type="Proteomes" id="UP000321901"/>
    </source>
</evidence>
<keyword evidence="5" id="KW-1185">Reference proteome</keyword>
<dbReference type="InterPro" id="IPR002508">
    <property type="entry name" value="MurNAc-LAA_cat"/>
</dbReference>
<dbReference type="SMART" id="SM00047">
    <property type="entry name" value="LYZ2"/>
    <property type="match status" value="1"/>
</dbReference>
<dbReference type="Gene3D" id="1.10.530.10">
    <property type="match status" value="1"/>
</dbReference>
<reference evidence="4 5" key="1">
    <citation type="submission" date="2019-07" db="EMBL/GenBank/DDBJ databases">
        <title>Whole genome shotgun sequence of Sporosarcina luteola NBRC 105378.</title>
        <authorList>
            <person name="Hosoyama A."/>
            <person name="Uohara A."/>
            <person name="Ohji S."/>
            <person name="Ichikawa N."/>
        </authorList>
    </citation>
    <scope>NUCLEOTIDE SEQUENCE [LARGE SCALE GENOMIC DNA]</scope>
    <source>
        <strain evidence="4 5">NBRC 105378</strain>
    </source>
</reference>
<sequence length="418" mass="45720">MSFIERLAPFAVKHGLANDVLPSLIIAQGVLESASGTSELATKANNLFGIKCGSGWSGEVYAKQTLEYRGDGTPYTVTAEFRKYPTFEGAVNDLCKKYTTGTGWETFNRYAAVLNEKDYREAARAVCAAGYATYPKYPEKLISVIEKNVLTKYDKEVINVVKIYIDPGHGGTDPGATGNGLKEKDLTLAISKRIESLLKDYVGVQVKLSRATDQTLSLKQRTDVANSWGADYLVSVHINAGGGKGYEDFVFNGKVSDKTMDLQAVIHYEITRTIPEFFNRGKKRKNLHMLRESHMPSILTESGFIDNASDAKLLKSAEFLDRVALGHANGIVKSFGLKKKATSTSTPAKEGNDLEFTSGTLKKEWGTFLNSKAQREMAVKEAVKQGYNKKWIKDLAEGKAADGDIAALAIGALIRANN</sequence>